<keyword evidence="1" id="KW-1133">Transmembrane helix</keyword>
<accession>B1ZVF2</accession>
<proteinExistence type="predicted"/>
<dbReference type="KEGG" id="ote:Oter_3542"/>
<evidence type="ECO:0000313" key="2">
    <source>
        <dbReference type="EMBL" id="ACB76819.1"/>
    </source>
</evidence>
<dbReference type="STRING" id="452637.Oter_3542"/>
<dbReference type="EMBL" id="CP001032">
    <property type="protein sequence ID" value="ACB76819.1"/>
    <property type="molecule type" value="Genomic_DNA"/>
</dbReference>
<dbReference type="AlphaFoldDB" id="B1ZVF2"/>
<dbReference type="RefSeq" id="WP_012376348.1">
    <property type="nucleotide sequence ID" value="NC_010571.1"/>
</dbReference>
<keyword evidence="1" id="KW-0812">Transmembrane</keyword>
<dbReference type="Gene3D" id="1.10.287.70">
    <property type="match status" value="1"/>
</dbReference>
<evidence type="ECO:0000313" key="3">
    <source>
        <dbReference type="Proteomes" id="UP000007013"/>
    </source>
</evidence>
<reference evidence="2 3" key="1">
    <citation type="journal article" date="2011" name="J. Bacteriol.">
        <title>Genome sequence of the verrucomicrobium Opitutus terrae PB90-1, an abundant inhabitant of rice paddy soil ecosystems.</title>
        <authorList>
            <person name="van Passel M.W."/>
            <person name="Kant R."/>
            <person name="Palva A."/>
            <person name="Copeland A."/>
            <person name="Lucas S."/>
            <person name="Lapidus A."/>
            <person name="Glavina del Rio T."/>
            <person name="Pitluck S."/>
            <person name="Goltsman E."/>
            <person name="Clum A."/>
            <person name="Sun H."/>
            <person name="Schmutz J."/>
            <person name="Larimer F.W."/>
            <person name="Land M.L."/>
            <person name="Hauser L."/>
            <person name="Kyrpides N."/>
            <person name="Mikhailova N."/>
            <person name="Richardson P.P."/>
            <person name="Janssen P.H."/>
            <person name="de Vos W.M."/>
            <person name="Smidt H."/>
        </authorList>
    </citation>
    <scope>NUCLEOTIDE SEQUENCE [LARGE SCALE GENOMIC DNA]</scope>
    <source>
        <strain evidence="3">DSM 11246 / JCM 15787 / PB90-1</strain>
    </source>
</reference>
<sequence>MNPPEKNISVSSATPGEVPPGWTPLPLDHLPSPTFWPAGLALGITFLFWSLITSWVVFVVGLIVFTGSLAGWIADIRHERSHPHS</sequence>
<name>B1ZVF2_OPITP</name>
<dbReference type="Proteomes" id="UP000007013">
    <property type="component" value="Chromosome"/>
</dbReference>
<evidence type="ECO:0008006" key="4">
    <source>
        <dbReference type="Google" id="ProtNLM"/>
    </source>
</evidence>
<keyword evidence="1" id="KW-0472">Membrane</keyword>
<protein>
    <recommendedName>
        <fullName evidence="4">Cytochrome c oxidase polypeptide IV</fullName>
    </recommendedName>
</protein>
<dbReference type="HOGENOM" id="CLU_2509455_0_0_0"/>
<gene>
    <name evidence="2" type="ordered locus">Oter_3542</name>
</gene>
<organism evidence="2 3">
    <name type="scientific">Opitutus terrae (strain DSM 11246 / JCM 15787 / PB90-1)</name>
    <dbReference type="NCBI Taxonomy" id="452637"/>
    <lineage>
        <taxon>Bacteria</taxon>
        <taxon>Pseudomonadati</taxon>
        <taxon>Verrucomicrobiota</taxon>
        <taxon>Opitutia</taxon>
        <taxon>Opitutales</taxon>
        <taxon>Opitutaceae</taxon>
        <taxon>Opitutus</taxon>
    </lineage>
</organism>
<keyword evidence="3" id="KW-1185">Reference proteome</keyword>
<feature type="transmembrane region" description="Helical" evidence="1">
    <location>
        <begin position="40"/>
        <end position="73"/>
    </location>
</feature>
<evidence type="ECO:0000256" key="1">
    <source>
        <dbReference type="SAM" id="Phobius"/>
    </source>
</evidence>